<evidence type="ECO:0000313" key="2">
    <source>
        <dbReference type="EMBL" id="TVU51808.1"/>
    </source>
</evidence>
<organism evidence="2 3">
    <name type="scientific">Eragrostis curvula</name>
    <name type="common">weeping love grass</name>
    <dbReference type="NCBI Taxonomy" id="38414"/>
    <lineage>
        <taxon>Eukaryota</taxon>
        <taxon>Viridiplantae</taxon>
        <taxon>Streptophyta</taxon>
        <taxon>Embryophyta</taxon>
        <taxon>Tracheophyta</taxon>
        <taxon>Spermatophyta</taxon>
        <taxon>Magnoliopsida</taxon>
        <taxon>Liliopsida</taxon>
        <taxon>Poales</taxon>
        <taxon>Poaceae</taxon>
        <taxon>PACMAD clade</taxon>
        <taxon>Chloridoideae</taxon>
        <taxon>Eragrostideae</taxon>
        <taxon>Eragrostidinae</taxon>
        <taxon>Eragrostis</taxon>
    </lineage>
</organism>
<sequence length="89" mass="9308">MAAAPSPTTPAPGRRGRKRVRRALAQPTTTPSRSSSLLRDGEAMGVTTVAGVDPVVSTAPGLDSPSIMLQAEPCRMQVFIFPGEWGFGV</sequence>
<feature type="non-terminal residue" evidence="2">
    <location>
        <position position="1"/>
    </location>
</feature>
<dbReference type="Gramene" id="TVU51808">
    <property type="protein sequence ID" value="TVU51808"/>
    <property type="gene ID" value="EJB05_03253"/>
</dbReference>
<protein>
    <submittedName>
        <fullName evidence="2">Uncharacterized protein</fullName>
    </submittedName>
</protein>
<dbReference type="AlphaFoldDB" id="A0A5J9WUM5"/>
<name>A0A5J9WUM5_9POAL</name>
<evidence type="ECO:0000256" key="1">
    <source>
        <dbReference type="SAM" id="MobiDB-lite"/>
    </source>
</evidence>
<evidence type="ECO:0000313" key="3">
    <source>
        <dbReference type="Proteomes" id="UP000324897"/>
    </source>
</evidence>
<feature type="compositionally biased region" description="Low complexity" evidence="1">
    <location>
        <begin position="27"/>
        <end position="38"/>
    </location>
</feature>
<comment type="caution">
    <text evidence="2">The sequence shown here is derived from an EMBL/GenBank/DDBJ whole genome shotgun (WGS) entry which is preliminary data.</text>
</comment>
<keyword evidence="3" id="KW-1185">Reference proteome</keyword>
<dbReference type="EMBL" id="RWGY01000002">
    <property type="protein sequence ID" value="TVU51808.1"/>
    <property type="molecule type" value="Genomic_DNA"/>
</dbReference>
<feature type="region of interest" description="Disordered" evidence="1">
    <location>
        <begin position="1"/>
        <end position="41"/>
    </location>
</feature>
<reference evidence="2 3" key="1">
    <citation type="journal article" date="2019" name="Sci. Rep.">
        <title>A high-quality genome of Eragrostis curvula grass provides insights into Poaceae evolution and supports new strategies to enhance forage quality.</title>
        <authorList>
            <person name="Carballo J."/>
            <person name="Santos B.A.C.M."/>
            <person name="Zappacosta D."/>
            <person name="Garbus I."/>
            <person name="Selva J.P."/>
            <person name="Gallo C.A."/>
            <person name="Diaz A."/>
            <person name="Albertini E."/>
            <person name="Caccamo M."/>
            <person name="Echenique V."/>
        </authorList>
    </citation>
    <scope>NUCLEOTIDE SEQUENCE [LARGE SCALE GENOMIC DNA]</scope>
    <source>
        <strain evidence="3">cv. Victoria</strain>
        <tissue evidence="2">Leaf</tissue>
    </source>
</reference>
<dbReference type="Proteomes" id="UP000324897">
    <property type="component" value="Chromosome 6"/>
</dbReference>
<proteinExistence type="predicted"/>
<accession>A0A5J9WUM5</accession>
<gene>
    <name evidence="2" type="ORF">EJB05_03253</name>
</gene>